<reference evidence="1" key="1">
    <citation type="submission" date="2022-07" db="EMBL/GenBank/DDBJ databases">
        <title>Genetic diversity of Erwinia pyrifoliae.</title>
        <authorList>
            <person name="Park D.S."/>
            <person name="Ham H."/>
        </authorList>
    </citation>
    <scope>NUCLEOTIDE SEQUENCE</scope>
    <source>
        <strain evidence="1">CP201486</strain>
    </source>
</reference>
<dbReference type="Proteomes" id="UP001058553">
    <property type="component" value="Chromosome"/>
</dbReference>
<dbReference type="InterPro" id="IPR010843">
    <property type="entry name" value="Uncharacterised_AroM"/>
</dbReference>
<dbReference type="RefSeq" id="WP_259825728.1">
    <property type="nucleotide sequence ID" value="NZ_CP103445.1"/>
</dbReference>
<protein>
    <submittedName>
        <fullName evidence="1">AroM family protein</fullName>
    </submittedName>
</protein>
<dbReference type="Pfam" id="PF07302">
    <property type="entry name" value="AroM"/>
    <property type="match status" value="1"/>
</dbReference>
<evidence type="ECO:0000313" key="1">
    <source>
        <dbReference type="EMBL" id="UWS32580.1"/>
    </source>
</evidence>
<proteinExistence type="predicted"/>
<evidence type="ECO:0000313" key="2">
    <source>
        <dbReference type="Proteomes" id="UP001058553"/>
    </source>
</evidence>
<sequence>MKWCRGRQDKVESSLQKRILPLEDRGFETILLLCSGELGSPYPDRALLLEPDPMFPPLIATMAGEHEIRVVLPVAGDIQQQAGEWKNLPRTSVLRGPAPG</sequence>
<name>A0ABY5X5D3_ERWPY</name>
<accession>A0ABY5X5D3</accession>
<keyword evidence="2" id="KW-1185">Reference proteome</keyword>
<gene>
    <name evidence="1" type="ORF">NYP84_13185</name>
</gene>
<dbReference type="EMBL" id="CP103445">
    <property type="protein sequence ID" value="UWS32580.1"/>
    <property type="molecule type" value="Genomic_DNA"/>
</dbReference>
<organism evidence="1 2">
    <name type="scientific">Erwinia pyrifoliae</name>
    <dbReference type="NCBI Taxonomy" id="79967"/>
    <lineage>
        <taxon>Bacteria</taxon>
        <taxon>Pseudomonadati</taxon>
        <taxon>Pseudomonadota</taxon>
        <taxon>Gammaproteobacteria</taxon>
        <taxon>Enterobacterales</taxon>
        <taxon>Erwiniaceae</taxon>
        <taxon>Erwinia</taxon>
    </lineage>
</organism>